<dbReference type="Gene3D" id="2.60.40.790">
    <property type="match status" value="1"/>
</dbReference>
<protein>
    <submittedName>
        <fullName evidence="5">Hsp20/alpha crystallin family protein</fullName>
    </submittedName>
</protein>
<dbReference type="EMBL" id="SMSJ01000037">
    <property type="protein sequence ID" value="TDH60489.1"/>
    <property type="molecule type" value="Genomic_DNA"/>
</dbReference>
<comment type="caution">
    <text evidence="5">The sequence shown here is derived from an EMBL/GenBank/DDBJ whole genome shotgun (WGS) entry which is preliminary data.</text>
</comment>
<dbReference type="AlphaFoldDB" id="A0A4R5QD08"/>
<sequence length="165" mass="18213">MMMSDLIPWGRNRTAPAPRGNDEETSPYLALQREMNRVFDSFFRGSGTAAPTLAPLGWTAAWPHVEVSETEQEVKVVAELAGLEEKDLEVTLHDGILTLKGEKKAESSGAVYSERWHGQFQRSLQLGPDVDPDKVAASFRNGVLTVTLAKRPEAQRQVKRVPISG</sequence>
<evidence type="ECO:0000313" key="5">
    <source>
        <dbReference type="EMBL" id="TDH60489.1"/>
    </source>
</evidence>
<feature type="region of interest" description="Disordered" evidence="3">
    <location>
        <begin position="1"/>
        <end position="24"/>
    </location>
</feature>
<dbReference type="PANTHER" id="PTHR11527">
    <property type="entry name" value="HEAT-SHOCK PROTEIN 20 FAMILY MEMBER"/>
    <property type="match status" value="1"/>
</dbReference>
<evidence type="ECO:0000256" key="3">
    <source>
        <dbReference type="SAM" id="MobiDB-lite"/>
    </source>
</evidence>
<dbReference type="Pfam" id="PF00011">
    <property type="entry name" value="HSP20"/>
    <property type="match status" value="1"/>
</dbReference>
<comment type="similarity">
    <text evidence="1 2">Belongs to the small heat shock protein (HSP20) family.</text>
</comment>
<evidence type="ECO:0000313" key="6">
    <source>
        <dbReference type="Proteomes" id="UP000295096"/>
    </source>
</evidence>
<dbReference type="SUPFAM" id="SSF49764">
    <property type="entry name" value="HSP20-like chaperones"/>
    <property type="match status" value="1"/>
</dbReference>
<name>A0A4R5QD08_9PROT</name>
<dbReference type="InterPro" id="IPR008978">
    <property type="entry name" value="HSP20-like_chaperone"/>
</dbReference>
<evidence type="ECO:0000256" key="1">
    <source>
        <dbReference type="PROSITE-ProRule" id="PRU00285"/>
    </source>
</evidence>
<dbReference type="CDD" id="cd06464">
    <property type="entry name" value="ACD_sHsps-like"/>
    <property type="match status" value="1"/>
</dbReference>
<dbReference type="OrthoDB" id="9808910at2"/>
<feature type="domain" description="SHSP" evidence="4">
    <location>
        <begin position="56"/>
        <end position="165"/>
    </location>
</feature>
<dbReference type="InterPro" id="IPR031107">
    <property type="entry name" value="Small_HSP"/>
</dbReference>
<evidence type="ECO:0000259" key="4">
    <source>
        <dbReference type="PROSITE" id="PS01031"/>
    </source>
</evidence>
<dbReference type="PROSITE" id="PS01031">
    <property type="entry name" value="SHSP"/>
    <property type="match status" value="1"/>
</dbReference>
<organism evidence="5 6">
    <name type="scientific">Dankookia rubra</name>
    <dbReference type="NCBI Taxonomy" id="1442381"/>
    <lineage>
        <taxon>Bacteria</taxon>
        <taxon>Pseudomonadati</taxon>
        <taxon>Pseudomonadota</taxon>
        <taxon>Alphaproteobacteria</taxon>
        <taxon>Acetobacterales</taxon>
        <taxon>Roseomonadaceae</taxon>
        <taxon>Dankookia</taxon>
    </lineage>
</organism>
<keyword evidence="6" id="KW-1185">Reference proteome</keyword>
<dbReference type="RefSeq" id="WP_133290729.1">
    <property type="nucleotide sequence ID" value="NZ_SMSJ01000037.1"/>
</dbReference>
<dbReference type="InterPro" id="IPR002068">
    <property type="entry name" value="A-crystallin/Hsp20_dom"/>
</dbReference>
<evidence type="ECO:0000256" key="2">
    <source>
        <dbReference type="RuleBase" id="RU003616"/>
    </source>
</evidence>
<gene>
    <name evidence="5" type="ORF">E2C06_21845</name>
</gene>
<reference evidence="5 6" key="1">
    <citation type="journal article" date="2016" name="J. Microbiol.">
        <title>Dankookia rubra gen. nov., sp. nov., an alphaproteobacterium isolated from sediment of a shallow stream.</title>
        <authorList>
            <person name="Kim W.H."/>
            <person name="Kim D.H."/>
            <person name="Kang K."/>
            <person name="Ahn T.Y."/>
        </authorList>
    </citation>
    <scope>NUCLEOTIDE SEQUENCE [LARGE SCALE GENOMIC DNA]</scope>
    <source>
        <strain evidence="5 6">JCM30602</strain>
    </source>
</reference>
<accession>A0A4R5QD08</accession>
<dbReference type="Proteomes" id="UP000295096">
    <property type="component" value="Unassembled WGS sequence"/>
</dbReference>
<proteinExistence type="inferred from homology"/>